<dbReference type="Proteomes" id="UP000030428">
    <property type="component" value="Unassembled WGS sequence"/>
</dbReference>
<keyword evidence="3" id="KW-1185">Reference proteome</keyword>
<feature type="domain" description="LUD" evidence="1">
    <location>
        <begin position="86"/>
        <end position="198"/>
    </location>
</feature>
<accession>A0A0A6PD63</accession>
<reference evidence="2 3" key="1">
    <citation type="journal article" date="2016" name="Front. Microbiol.">
        <title>Single-Cell (Meta-)Genomics of a Dimorphic Candidatus Thiomargarita nelsonii Reveals Genomic Plasticity.</title>
        <authorList>
            <person name="Flood B.E."/>
            <person name="Fliss P."/>
            <person name="Jones D.S."/>
            <person name="Dick G.J."/>
            <person name="Jain S."/>
            <person name="Kaster A.K."/>
            <person name="Winkel M."/>
            <person name="Mussmann M."/>
            <person name="Bailey J."/>
        </authorList>
    </citation>
    <scope>NUCLEOTIDE SEQUENCE [LARGE SCALE GENOMIC DNA]</scope>
    <source>
        <strain evidence="2">Hydrate Ridge</strain>
    </source>
</reference>
<protein>
    <recommendedName>
        <fullName evidence="1">LUD domain-containing protein</fullName>
    </recommendedName>
</protein>
<dbReference type="Gene3D" id="3.40.50.10420">
    <property type="entry name" value="NagB/RpiA/CoA transferase-like"/>
    <property type="match status" value="1"/>
</dbReference>
<dbReference type="PANTHER" id="PTHR43682">
    <property type="entry name" value="LACTATE UTILIZATION PROTEIN C"/>
    <property type="match status" value="1"/>
</dbReference>
<sequence length="202" mass="22322">MNQARESILKNIRQGCDDEVVKSLVDDFVVDDLGESLICSFINNLESVAGTVELIPNDKEIPFVIEDFLQRHNLPQEMVVDACLKSLPWPNKLRRAFRAAQADDVVSVCCAFAGIAETGSVVLLSSPGSPTTLNFLPDNHIVILRKDNLVAQIEEVWARLDAMPRSINIITGPSRTADIEQTLQLGAHGPRRLHVILVDRCV</sequence>
<proteinExistence type="predicted"/>
<dbReference type="AlphaFoldDB" id="A0A0A6PD63"/>
<name>A0A0A6PD63_9GAMM</name>
<evidence type="ECO:0000259" key="1">
    <source>
        <dbReference type="Pfam" id="PF02589"/>
    </source>
</evidence>
<dbReference type="SUPFAM" id="SSF100950">
    <property type="entry name" value="NagB/RpiA/CoA transferase-like"/>
    <property type="match status" value="1"/>
</dbReference>
<organism evidence="2 3">
    <name type="scientific">Candidatus Thiomargarita nelsonii</name>
    <dbReference type="NCBI Taxonomy" id="1003181"/>
    <lineage>
        <taxon>Bacteria</taxon>
        <taxon>Pseudomonadati</taxon>
        <taxon>Pseudomonadota</taxon>
        <taxon>Gammaproteobacteria</taxon>
        <taxon>Thiotrichales</taxon>
        <taxon>Thiotrichaceae</taxon>
        <taxon>Thiomargarita</taxon>
    </lineage>
</organism>
<dbReference type="Pfam" id="PF02589">
    <property type="entry name" value="LUD_dom"/>
    <property type="match status" value="1"/>
</dbReference>
<evidence type="ECO:0000313" key="2">
    <source>
        <dbReference type="EMBL" id="KHD08277.1"/>
    </source>
</evidence>
<dbReference type="PANTHER" id="PTHR43682:SF1">
    <property type="entry name" value="LACTATE UTILIZATION PROTEIN C"/>
    <property type="match status" value="1"/>
</dbReference>
<dbReference type="EMBL" id="JSZA02000070">
    <property type="protein sequence ID" value="KHD08277.1"/>
    <property type="molecule type" value="Genomic_DNA"/>
</dbReference>
<dbReference type="InterPro" id="IPR037171">
    <property type="entry name" value="NagB/RpiA_transferase-like"/>
</dbReference>
<dbReference type="InterPro" id="IPR003741">
    <property type="entry name" value="LUD_dom"/>
</dbReference>
<comment type="caution">
    <text evidence="2">The sequence shown here is derived from an EMBL/GenBank/DDBJ whole genome shotgun (WGS) entry which is preliminary data.</text>
</comment>
<dbReference type="InterPro" id="IPR024185">
    <property type="entry name" value="FTHF_cligase-like_sf"/>
</dbReference>
<evidence type="ECO:0000313" key="3">
    <source>
        <dbReference type="Proteomes" id="UP000030428"/>
    </source>
</evidence>
<gene>
    <name evidence="2" type="ORF">PN36_17995</name>
</gene>